<feature type="binding site" evidence="14">
    <location>
        <begin position="52"/>
        <end position="59"/>
    </location>
    <ligand>
        <name>ATP</name>
        <dbReference type="ChEBI" id="CHEBI:30616"/>
    </ligand>
</feature>
<dbReference type="PANTHER" id="PTHR11070:SF55">
    <property type="entry name" value="DNA 3'-5' HELICASE"/>
    <property type="match status" value="1"/>
</dbReference>
<evidence type="ECO:0000256" key="4">
    <source>
        <dbReference type="ARBA" id="ARBA00022801"/>
    </source>
</evidence>
<feature type="domain" description="UvrD-like helicase ATP-binding" evidence="15">
    <location>
        <begin position="31"/>
        <end position="354"/>
    </location>
</feature>
<dbReference type="EMBL" id="JBHSMG010000001">
    <property type="protein sequence ID" value="MFC5501034.1"/>
    <property type="molecule type" value="Genomic_DNA"/>
</dbReference>
<evidence type="ECO:0000256" key="14">
    <source>
        <dbReference type="PROSITE-ProRule" id="PRU00560"/>
    </source>
</evidence>
<evidence type="ECO:0000313" key="18">
    <source>
        <dbReference type="Proteomes" id="UP001596039"/>
    </source>
</evidence>
<keyword evidence="6" id="KW-0269">Exonuclease</keyword>
<evidence type="ECO:0000256" key="9">
    <source>
        <dbReference type="ARBA" id="ARBA00023204"/>
    </source>
</evidence>
<dbReference type="CDD" id="cd17932">
    <property type="entry name" value="DEXQc_UvrD"/>
    <property type="match status" value="1"/>
</dbReference>
<evidence type="ECO:0000259" key="15">
    <source>
        <dbReference type="PROSITE" id="PS51198"/>
    </source>
</evidence>
<evidence type="ECO:0000256" key="13">
    <source>
        <dbReference type="ARBA" id="ARBA00048988"/>
    </source>
</evidence>
<keyword evidence="8" id="KW-0238">DNA-binding</keyword>
<evidence type="ECO:0000259" key="16">
    <source>
        <dbReference type="PROSITE" id="PS51217"/>
    </source>
</evidence>
<dbReference type="InterPro" id="IPR011604">
    <property type="entry name" value="PDDEXK-like_dom_sf"/>
</dbReference>
<dbReference type="InterPro" id="IPR000212">
    <property type="entry name" value="DNA_helicase_UvrD/REP"/>
</dbReference>
<dbReference type="Pfam" id="PF00580">
    <property type="entry name" value="UvrD-helicase"/>
    <property type="match status" value="1"/>
</dbReference>
<dbReference type="EC" id="5.6.2.4" evidence="12"/>
<proteinExistence type="predicted"/>
<feature type="domain" description="UvrD-like helicase C-terminal" evidence="16">
    <location>
        <begin position="355"/>
        <end position="676"/>
    </location>
</feature>
<evidence type="ECO:0000256" key="3">
    <source>
        <dbReference type="ARBA" id="ARBA00022763"/>
    </source>
</evidence>
<evidence type="ECO:0000256" key="2">
    <source>
        <dbReference type="ARBA" id="ARBA00022741"/>
    </source>
</evidence>
<dbReference type="Gene3D" id="1.10.486.10">
    <property type="entry name" value="PCRA, domain 4"/>
    <property type="match status" value="1"/>
</dbReference>
<dbReference type="SUPFAM" id="SSF52540">
    <property type="entry name" value="P-loop containing nucleoside triphosphate hydrolases"/>
    <property type="match status" value="1"/>
</dbReference>
<keyword evidence="7 14" id="KW-0067">ATP-binding</keyword>
<evidence type="ECO:0000256" key="10">
    <source>
        <dbReference type="ARBA" id="ARBA00023235"/>
    </source>
</evidence>
<evidence type="ECO:0000313" key="17">
    <source>
        <dbReference type="EMBL" id="MFC5501034.1"/>
    </source>
</evidence>
<keyword evidence="2 14" id="KW-0547">Nucleotide-binding</keyword>
<dbReference type="InterPro" id="IPR014016">
    <property type="entry name" value="UvrD-like_ATP-bd"/>
</dbReference>
<comment type="catalytic activity">
    <reaction evidence="13">
        <text>ATP + H2O = ADP + phosphate + H(+)</text>
        <dbReference type="Rhea" id="RHEA:13065"/>
        <dbReference type="ChEBI" id="CHEBI:15377"/>
        <dbReference type="ChEBI" id="CHEBI:15378"/>
        <dbReference type="ChEBI" id="CHEBI:30616"/>
        <dbReference type="ChEBI" id="CHEBI:43474"/>
        <dbReference type="ChEBI" id="CHEBI:456216"/>
        <dbReference type="EC" id="5.6.2.4"/>
    </reaction>
</comment>
<comment type="catalytic activity">
    <reaction evidence="11">
        <text>Couples ATP hydrolysis with the unwinding of duplex DNA by translocating in the 3'-5' direction.</text>
        <dbReference type="EC" id="5.6.2.4"/>
    </reaction>
</comment>
<sequence>MTEQEQPVADHAEAAPARYSAVDIARALGQPEPTPQQQAVIQAPLAPALVVAGAGSGKTETMANRVLWLLANGHVLPSEVLGLTFTRKAAGELAVRIRERIEQLAAAGLTVDDHDPFQAPVVATYNSFANTIFRDNAILVGREGDGAVLGEAGAWQLARATVMRSSDPRLPGLDRNLDPVTTAVLGLSRALAENVADPDEVRDFARRFAAVGELPAGGRGAYADVDRMVAAVGALDVLVDLVGEYDAAKLARSAVEYSDQVALALRIVRAQPVVAEELRARYRVVLLDEYQDTSVVQTWLLAELFAGHPVMAVGDPNQSIYGWRGASASNLEQFAAQFGASGPVFALSTSWRNGRRILDAANQLVRPLSAASRVPVEELVPSPVASALPIEVLFAEDLESEADAVAAWFAARVGRPKRDGELPGAAMLFRARKTQPVFLRKLREHGVKYHVLGIGGLLAEPEIADLVSMLSVLVDPGAGLELVRVLAGSRWRIGVRDLHALNRLASWLRDRDHAQQVFADDVREQLRSSLTEGEGGSIVDALDFLATAREGHTALAHFSELGLARLRDAGQVIARLRSRASLSLPDLVSLVEQELRLDIEVVANEDRPLGGAPMEALFDAIDGYLALDDVSTRVGSELNGFLAWLRAAEEREDLSPRPEDPEPGTVQILTIHGAKGLEWDLVAVPRLVAEELPSRPIEGTNGWLAFGQLPWPFRGDSTDLPEYDWMSATTRKELVDERGRFKAAVGRRAEDEERRLAYVAVTRARHELLLSGAFWATQKEYREPSVFLRELAMAEVIPELPAAPENLENPLGDDQERIVWPLDPLGRRRAAVEAAAEAVRAAEPAIAGRWADELELLLTERTRRLAGAGAVPLPTRVPASRFKDFVSDPGSVASSLLRPMPERPFTATRLGTLFHSWVENRYGLGSGADELDAGAIELDDGGDGVDAADLARLQAIFEASPWATRRPVEVEREIHLPFGDRIVICKIDAVYRTEGDRFEVVDWKTGKAPKDADDLERKQLQLALYRLAYSRWAGIDPARIDAAFYFVADDLVIRPAHIDSEDELLARWRAAFA</sequence>
<reference evidence="18" key="1">
    <citation type="journal article" date="2019" name="Int. J. Syst. Evol. Microbiol.">
        <title>The Global Catalogue of Microorganisms (GCM) 10K type strain sequencing project: providing services to taxonomists for standard genome sequencing and annotation.</title>
        <authorList>
            <consortium name="The Broad Institute Genomics Platform"/>
            <consortium name="The Broad Institute Genome Sequencing Center for Infectious Disease"/>
            <person name="Wu L."/>
            <person name="Ma J."/>
        </authorList>
    </citation>
    <scope>NUCLEOTIDE SEQUENCE [LARGE SCALE GENOMIC DNA]</scope>
    <source>
        <strain evidence="18">CGMCC 4.6997</strain>
    </source>
</reference>
<dbReference type="InterPro" id="IPR014017">
    <property type="entry name" value="DNA_helicase_UvrD-like_C"/>
</dbReference>
<dbReference type="Gene3D" id="3.40.50.300">
    <property type="entry name" value="P-loop containing nucleotide triphosphate hydrolases"/>
    <property type="match status" value="3"/>
</dbReference>
<comment type="caution">
    <text evidence="17">The sequence shown here is derived from an EMBL/GenBank/DDBJ whole genome shotgun (WGS) entry which is preliminary data.</text>
</comment>
<evidence type="ECO:0000256" key="7">
    <source>
        <dbReference type="ARBA" id="ARBA00022840"/>
    </source>
</evidence>
<keyword evidence="4 14" id="KW-0378">Hydrolase</keyword>
<dbReference type="PROSITE" id="PS51217">
    <property type="entry name" value="UVRD_HELICASE_CTER"/>
    <property type="match status" value="1"/>
</dbReference>
<keyword evidence="3" id="KW-0227">DNA damage</keyword>
<dbReference type="InterPro" id="IPR038726">
    <property type="entry name" value="PDDEXK_AddAB-type"/>
</dbReference>
<evidence type="ECO:0000256" key="6">
    <source>
        <dbReference type="ARBA" id="ARBA00022839"/>
    </source>
</evidence>
<keyword evidence="18" id="KW-1185">Reference proteome</keyword>
<evidence type="ECO:0000256" key="12">
    <source>
        <dbReference type="ARBA" id="ARBA00034808"/>
    </source>
</evidence>
<dbReference type="GO" id="GO:0004386">
    <property type="term" value="F:helicase activity"/>
    <property type="evidence" value="ECO:0007669"/>
    <property type="project" value="UniProtKB-KW"/>
</dbReference>
<protein>
    <recommendedName>
        <fullName evidence="12">DNA 3'-5' helicase</fullName>
        <ecNumber evidence="12">5.6.2.4</ecNumber>
    </recommendedName>
</protein>
<dbReference type="RefSeq" id="WP_386738640.1">
    <property type="nucleotide sequence ID" value="NZ_JBHSMG010000001.1"/>
</dbReference>
<accession>A0ABW0NMR0</accession>
<dbReference type="Gene3D" id="3.90.320.10">
    <property type="match status" value="1"/>
</dbReference>
<evidence type="ECO:0000256" key="11">
    <source>
        <dbReference type="ARBA" id="ARBA00034617"/>
    </source>
</evidence>
<name>A0ABW0NMR0_9MICO</name>
<evidence type="ECO:0000256" key="8">
    <source>
        <dbReference type="ARBA" id="ARBA00023125"/>
    </source>
</evidence>
<dbReference type="Pfam" id="PF13361">
    <property type="entry name" value="UvrD_C"/>
    <property type="match status" value="2"/>
</dbReference>
<keyword evidence="9" id="KW-0234">DNA repair</keyword>
<keyword evidence="5 14" id="KW-0347">Helicase</keyword>
<dbReference type="Pfam" id="PF12705">
    <property type="entry name" value="PDDEXK_1"/>
    <property type="match status" value="1"/>
</dbReference>
<dbReference type="PROSITE" id="PS51198">
    <property type="entry name" value="UVRD_HELICASE_ATP_BIND"/>
    <property type="match status" value="1"/>
</dbReference>
<dbReference type="InterPro" id="IPR027417">
    <property type="entry name" value="P-loop_NTPase"/>
</dbReference>
<keyword evidence="10" id="KW-0413">Isomerase</keyword>
<keyword evidence="1" id="KW-0540">Nuclease</keyword>
<evidence type="ECO:0000256" key="1">
    <source>
        <dbReference type="ARBA" id="ARBA00022722"/>
    </source>
</evidence>
<dbReference type="Proteomes" id="UP001596039">
    <property type="component" value="Unassembled WGS sequence"/>
</dbReference>
<dbReference type="PANTHER" id="PTHR11070">
    <property type="entry name" value="UVRD / RECB / PCRA DNA HELICASE FAMILY MEMBER"/>
    <property type="match status" value="1"/>
</dbReference>
<organism evidence="17 18">
    <name type="scientific">Lysinimonas soli</name>
    <dbReference type="NCBI Taxonomy" id="1074233"/>
    <lineage>
        <taxon>Bacteria</taxon>
        <taxon>Bacillati</taxon>
        <taxon>Actinomycetota</taxon>
        <taxon>Actinomycetes</taxon>
        <taxon>Micrococcales</taxon>
        <taxon>Microbacteriaceae</taxon>
        <taxon>Lysinimonas</taxon>
    </lineage>
</organism>
<evidence type="ECO:0000256" key="5">
    <source>
        <dbReference type="ARBA" id="ARBA00022806"/>
    </source>
</evidence>
<gene>
    <name evidence="17" type="ORF">ACFPJ4_02135</name>
</gene>